<dbReference type="PROSITE" id="PS50297">
    <property type="entry name" value="ANK_REP_REGION"/>
    <property type="match status" value="1"/>
</dbReference>
<dbReference type="Pfam" id="PF12796">
    <property type="entry name" value="Ank_2"/>
    <property type="match status" value="1"/>
</dbReference>
<protein>
    <submittedName>
        <fullName evidence="3">Uncharacterized protein</fullName>
    </submittedName>
</protein>
<dbReference type="AlphaFoldDB" id="A0ABC8SVW3"/>
<feature type="compositionally biased region" description="Polar residues" evidence="2">
    <location>
        <begin position="36"/>
        <end position="48"/>
    </location>
</feature>
<feature type="compositionally biased region" description="Polar residues" evidence="2">
    <location>
        <begin position="59"/>
        <end position="72"/>
    </location>
</feature>
<feature type="repeat" description="ANK" evidence="1">
    <location>
        <begin position="126"/>
        <end position="158"/>
    </location>
</feature>
<evidence type="ECO:0000256" key="1">
    <source>
        <dbReference type="PROSITE-ProRule" id="PRU00023"/>
    </source>
</evidence>
<organism evidence="3 4">
    <name type="scientific">Ilex paraguariensis</name>
    <name type="common">yerba mate</name>
    <dbReference type="NCBI Taxonomy" id="185542"/>
    <lineage>
        <taxon>Eukaryota</taxon>
        <taxon>Viridiplantae</taxon>
        <taxon>Streptophyta</taxon>
        <taxon>Embryophyta</taxon>
        <taxon>Tracheophyta</taxon>
        <taxon>Spermatophyta</taxon>
        <taxon>Magnoliopsida</taxon>
        <taxon>eudicotyledons</taxon>
        <taxon>Gunneridae</taxon>
        <taxon>Pentapetalae</taxon>
        <taxon>asterids</taxon>
        <taxon>campanulids</taxon>
        <taxon>Aquifoliales</taxon>
        <taxon>Aquifoliaceae</taxon>
        <taxon>Ilex</taxon>
    </lineage>
</organism>
<dbReference type="InterPro" id="IPR036770">
    <property type="entry name" value="Ankyrin_rpt-contain_sf"/>
</dbReference>
<feature type="region of interest" description="Disordered" evidence="2">
    <location>
        <begin position="34"/>
        <end position="72"/>
    </location>
</feature>
<dbReference type="Gene3D" id="1.25.40.20">
    <property type="entry name" value="Ankyrin repeat-containing domain"/>
    <property type="match status" value="1"/>
</dbReference>
<sequence>MKPIAEQSAVLGISECKCGMPLCICEAPAPPRDKLTSQIKTTSTSTVLSYPKQKKTDTPKSGGSTSNSKHSTIFNYGQVTDSSLEKSLMEYEVNGEGLREAIKNGDTAAVKKLLSEGVDVNYCDKQGSSVLHLAAVFNRTDIALALMECGASLDHKNSQGETPVDCAPATLQFKMKNKMEELEQLGPRPII</sequence>
<accession>A0ABC8SVW3</accession>
<keyword evidence="4" id="KW-1185">Reference proteome</keyword>
<dbReference type="InterPro" id="IPR002110">
    <property type="entry name" value="Ankyrin_rpt"/>
</dbReference>
<name>A0ABC8SVW3_9AQUA</name>
<dbReference type="PANTHER" id="PTHR47794">
    <property type="entry name" value="VACUOLAR PROTEIN SORTING-ASSOCIATED PROTEIN 27"/>
    <property type="match status" value="1"/>
</dbReference>
<dbReference type="Proteomes" id="UP001642360">
    <property type="component" value="Unassembled WGS sequence"/>
</dbReference>
<gene>
    <name evidence="3" type="ORF">ILEXP_LOCUS29981</name>
</gene>
<keyword evidence="1" id="KW-0040">ANK repeat</keyword>
<dbReference type="SMART" id="SM00248">
    <property type="entry name" value="ANK"/>
    <property type="match status" value="2"/>
</dbReference>
<dbReference type="PANTHER" id="PTHR47794:SF1">
    <property type="entry name" value="VACUOLAR PROTEIN SORTING-ASSOCIATED PROTEIN 27"/>
    <property type="match status" value="1"/>
</dbReference>
<evidence type="ECO:0000313" key="4">
    <source>
        <dbReference type="Proteomes" id="UP001642360"/>
    </source>
</evidence>
<proteinExistence type="predicted"/>
<reference evidence="3 4" key="1">
    <citation type="submission" date="2024-02" db="EMBL/GenBank/DDBJ databases">
        <authorList>
            <person name="Vignale AGUSTIN F."/>
            <person name="Sosa J E."/>
            <person name="Modenutti C."/>
        </authorList>
    </citation>
    <scope>NUCLEOTIDE SEQUENCE [LARGE SCALE GENOMIC DNA]</scope>
</reference>
<dbReference type="SUPFAM" id="SSF48403">
    <property type="entry name" value="Ankyrin repeat"/>
    <property type="match status" value="1"/>
</dbReference>
<comment type="caution">
    <text evidence="3">The sequence shown here is derived from an EMBL/GenBank/DDBJ whole genome shotgun (WGS) entry which is preliminary data.</text>
</comment>
<evidence type="ECO:0000313" key="3">
    <source>
        <dbReference type="EMBL" id="CAK9161192.1"/>
    </source>
</evidence>
<dbReference type="EMBL" id="CAUOFW020003636">
    <property type="protein sequence ID" value="CAK9161192.1"/>
    <property type="molecule type" value="Genomic_DNA"/>
</dbReference>
<dbReference type="PROSITE" id="PS50088">
    <property type="entry name" value="ANK_REPEAT"/>
    <property type="match status" value="1"/>
</dbReference>
<evidence type="ECO:0000256" key="2">
    <source>
        <dbReference type="SAM" id="MobiDB-lite"/>
    </source>
</evidence>